<comment type="similarity">
    <text evidence="1">Belongs to the UPF0751 family.</text>
</comment>
<dbReference type="EMBL" id="BMYO01000010">
    <property type="protein sequence ID" value="GHD68242.1"/>
    <property type="molecule type" value="Genomic_DNA"/>
</dbReference>
<evidence type="ECO:0008006" key="4">
    <source>
        <dbReference type="Google" id="ProtNLM"/>
    </source>
</evidence>
<comment type="caution">
    <text evidence="2">The sequence shown here is derived from an EMBL/GenBank/DDBJ whole genome shotgun (WGS) entry which is preliminary data.</text>
</comment>
<name>A0ABQ3H392_9NEIS</name>
<dbReference type="RefSeq" id="WP_308429729.1">
    <property type="nucleotide sequence ID" value="NZ_BMYO01000010.1"/>
</dbReference>
<dbReference type="Proteomes" id="UP000604737">
    <property type="component" value="Unassembled WGS sequence"/>
</dbReference>
<protein>
    <recommendedName>
        <fullName evidence="4">DUF2325 domain-containing protein</fullName>
    </recommendedName>
</protein>
<gene>
    <name evidence="2" type="ORF">GCM10007350_33070</name>
</gene>
<keyword evidence="3" id="KW-1185">Reference proteome</keyword>
<evidence type="ECO:0000313" key="3">
    <source>
        <dbReference type="Proteomes" id="UP000604737"/>
    </source>
</evidence>
<sequence>MTAHATQAAARADALQAYIVGADSLGNIPDVLADYGIRIGHHITGRNPSHQRRPSGIKGMDIVILFTDFLGHNVMRNYRSAAQAENVRFVACRRSTCALAASLDRIGAQAR</sequence>
<accession>A0ABQ3H392</accession>
<evidence type="ECO:0000256" key="1">
    <source>
        <dbReference type="ARBA" id="ARBA00007189"/>
    </source>
</evidence>
<reference evidence="3" key="1">
    <citation type="journal article" date="2019" name="Int. J. Syst. Evol. Microbiol.">
        <title>The Global Catalogue of Microorganisms (GCM) 10K type strain sequencing project: providing services to taxonomists for standard genome sequencing and annotation.</title>
        <authorList>
            <consortium name="The Broad Institute Genomics Platform"/>
            <consortium name="The Broad Institute Genome Sequencing Center for Infectious Disease"/>
            <person name="Wu L."/>
            <person name="Ma J."/>
        </authorList>
    </citation>
    <scope>NUCLEOTIDE SEQUENCE [LARGE SCALE GENOMIC DNA]</scope>
    <source>
        <strain evidence="3">KCTC 23701</strain>
    </source>
</reference>
<dbReference type="Pfam" id="PF10087">
    <property type="entry name" value="DUF2325"/>
    <property type="match status" value="1"/>
</dbReference>
<dbReference type="InterPro" id="IPR016772">
    <property type="entry name" value="UCP020408"/>
</dbReference>
<dbReference type="PIRSF" id="PIRSF020408">
    <property type="entry name" value="UCP020408"/>
    <property type="match status" value="1"/>
</dbReference>
<organism evidence="2 3">
    <name type="scientific">Jeongeupia chitinilytica</name>
    <dbReference type="NCBI Taxonomy" id="1041641"/>
    <lineage>
        <taxon>Bacteria</taxon>
        <taxon>Pseudomonadati</taxon>
        <taxon>Pseudomonadota</taxon>
        <taxon>Betaproteobacteria</taxon>
        <taxon>Neisseriales</taxon>
        <taxon>Chitinibacteraceae</taxon>
        <taxon>Jeongeupia</taxon>
    </lineage>
</organism>
<evidence type="ECO:0000313" key="2">
    <source>
        <dbReference type="EMBL" id="GHD68242.1"/>
    </source>
</evidence>
<proteinExistence type="inferred from homology"/>